<keyword evidence="2 6" id="KW-0489">Methyltransferase</keyword>
<comment type="caution">
    <text evidence="7">The sequence shown here is derived from an EMBL/GenBank/DDBJ whole genome shotgun (WGS) entry which is preliminary data.</text>
</comment>
<dbReference type="GO" id="GO:0003886">
    <property type="term" value="F:DNA (cytosine-5-)-methyltransferase activity"/>
    <property type="evidence" value="ECO:0007669"/>
    <property type="project" value="UniProtKB-EC"/>
</dbReference>
<organism evidence="7 9">
    <name type="scientific">Mycolicibacterium fluoranthenivorans</name>
    <dbReference type="NCBI Taxonomy" id="258505"/>
    <lineage>
        <taxon>Bacteria</taxon>
        <taxon>Bacillati</taxon>
        <taxon>Actinomycetota</taxon>
        <taxon>Actinomycetes</taxon>
        <taxon>Mycobacteriales</taxon>
        <taxon>Mycobacteriaceae</taxon>
        <taxon>Mycolicibacterium</taxon>
    </lineage>
</organism>
<reference evidence="7 9" key="1">
    <citation type="submission" date="2020-03" db="EMBL/GenBank/DDBJ databases">
        <title>Sequencing the genomes of 1000 actinobacteria strains.</title>
        <authorList>
            <person name="Klenk H.-P."/>
        </authorList>
    </citation>
    <scope>NUCLEOTIDE SEQUENCE [LARGE SCALE GENOMIC DNA]</scope>
    <source>
        <strain evidence="7 9">DSM 44556</strain>
    </source>
</reference>
<evidence type="ECO:0000256" key="3">
    <source>
        <dbReference type="ARBA" id="ARBA00022679"/>
    </source>
</evidence>
<dbReference type="InterPro" id="IPR050390">
    <property type="entry name" value="C5-Methyltransferase"/>
</dbReference>
<dbReference type="InterPro" id="IPR018117">
    <property type="entry name" value="C5_DNA_meth_AS"/>
</dbReference>
<gene>
    <name evidence="7" type="ORF">FHU31_004717</name>
    <name evidence="8" type="ORF">FHU31_006275</name>
</gene>
<dbReference type="EMBL" id="JAANOW010000003">
    <property type="protein sequence ID" value="NIH97711.1"/>
    <property type="molecule type" value="Genomic_DNA"/>
</dbReference>
<evidence type="ECO:0000256" key="1">
    <source>
        <dbReference type="ARBA" id="ARBA00011975"/>
    </source>
</evidence>
<dbReference type="GO" id="GO:0032259">
    <property type="term" value="P:methylation"/>
    <property type="evidence" value="ECO:0007669"/>
    <property type="project" value="UniProtKB-KW"/>
</dbReference>
<dbReference type="PANTHER" id="PTHR10629">
    <property type="entry name" value="CYTOSINE-SPECIFIC METHYLTRANSFERASE"/>
    <property type="match status" value="1"/>
</dbReference>
<feature type="active site" evidence="6">
    <location>
        <position position="86"/>
    </location>
</feature>
<dbReference type="AlphaFoldDB" id="A0A7X5U3F0"/>
<dbReference type="InterPro" id="IPR001525">
    <property type="entry name" value="C5_MeTfrase"/>
</dbReference>
<comment type="similarity">
    <text evidence="6">Belongs to the class I-like SAM-binding methyltransferase superfamily. C5-methyltransferase family.</text>
</comment>
<sequence length="395" mass="43834">MTGSLTSVELFAGGGGMALGTRQAGFQHLALVEWFKPAAAILRHNARLQPDLWREELVHEVDVRRWLKRPTIETSDVDLVAGGPPCQPFSLAGVHAGDEDDRNMFPAALDAVRKFQPKFVIFENVPGLTRPSFAPYFAYIKRQLEKPTVVAKDGELWTDHDGRIQRARPRSLRYVVREHLLDAADFGLPQARRRVFLIAIRDDLPGAETFPENIDGDHSRDALLYDQWVTGDYWADHKLAMPEQPEGLEFRLGQLKERGRPDKGRWQTIRDAVRGLPEPLNGIEAIGVSNHRGVPGARVYPKHSGSPFDWPAKTIKAGVHGVSGGEAMIRFDDGRVRYLTVREAARIQGFPDSYEFPVPRSRGMGAIGNAVASPIARMLAERLRATASEDAAGSA</sequence>
<dbReference type="Gene3D" id="3.90.120.10">
    <property type="entry name" value="DNA Methylase, subunit A, domain 2"/>
    <property type="match status" value="1"/>
</dbReference>
<name>A0A7X5U3F0_9MYCO</name>
<dbReference type="PROSITE" id="PS51679">
    <property type="entry name" value="SAM_MT_C5"/>
    <property type="match status" value="1"/>
</dbReference>
<accession>A0A7X5U3F0</accession>
<dbReference type="SUPFAM" id="SSF53335">
    <property type="entry name" value="S-adenosyl-L-methionine-dependent methyltransferases"/>
    <property type="match status" value="1"/>
</dbReference>
<dbReference type="RefSeq" id="WP_167163033.1">
    <property type="nucleotide sequence ID" value="NZ_JAANOW010000003.1"/>
</dbReference>
<proteinExistence type="inferred from homology"/>
<dbReference type="PANTHER" id="PTHR10629:SF52">
    <property type="entry name" value="DNA (CYTOSINE-5)-METHYLTRANSFERASE 1"/>
    <property type="match status" value="1"/>
</dbReference>
<dbReference type="EMBL" id="JAANOW010000005">
    <property type="protein sequence ID" value="NIH99251.1"/>
    <property type="molecule type" value="Genomic_DNA"/>
</dbReference>
<evidence type="ECO:0000313" key="9">
    <source>
        <dbReference type="Proteomes" id="UP000547444"/>
    </source>
</evidence>
<evidence type="ECO:0000313" key="8">
    <source>
        <dbReference type="EMBL" id="NIH99251.1"/>
    </source>
</evidence>
<dbReference type="EC" id="2.1.1.37" evidence="1"/>
<dbReference type="InterPro" id="IPR029063">
    <property type="entry name" value="SAM-dependent_MTases_sf"/>
</dbReference>
<keyword evidence="5" id="KW-0680">Restriction system</keyword>
<dbReference type="Gene3D" id="3.40.50.150">
    <property type="entry name" value="Vaccinia Virus protein VP39"/>
    <property type="match status" value="1"/>
</dbReference>
<dbReference type="PROSITE" id="PS00094">
    <property type="entry name" value="C5_MTASE_1"/>
    <property type="match status" value="1"/>
</dbReference>
<keyword evidence="9" id="KW-1185">Reference proteome</keyword>
<evidence type="ECO:0000313" key="7">
    <source>
        <dbReference type="EMBL" id="NIH97711.1"/>
    </source>
</evidence>
<keyword evidence="4 6" id="KW-0949">S-adenosyl-L-methionine</keyword>
<evidence type="ECO:0000256" key="6">
    <source>
        <dbReference type="PROSITE-ProRule" id="PRU01016"/>
    </source>
</evidence>
<dbReference type="GO" id="GO:0009307">
    <property type="term" value="P:DNA restriction-modification system"/>
    <property type="evidence" value="ECO:0007669"/>
    <property type="project" value="UniProtKB-KW"/>
</dbReference>
<keyword evidence="3 6" id="KW-0808">Transferase</keyword>
<evidence type="ECO:0000256" key="4">
    <source>
        <dbReference type="ARBA" id="ARBA00022691"/>
    </source>
</evidence>
<dbReference type="Proteomes" id="UP000547444">
    <property type="component" value="Unassembled WGS sequence"/>
</dbReference>
<evidence type="ECO:0000256" key="2">
    <source>
        <dbReference type="ARBA" id="ARBA00022603"/>
    </source>
</evidence>
<protein>
    <recommendedName>
        <fullName evidence="1">DNA (cytosine-5-)-methyltransferase</fullName>
        <ecNumber evidence="1">2.1.1.37</ecNumber>
    </recommendedName>
</protein>
<dbReference type="Pfam" id="PF00145">
    <property type="entry name" value="DNA_methylase"/>
    <property type="match status" value="2"/>
</dbReference>
<dbReference type="PRINTS" id="PR00105">
    <property type="entry name" value="C5METTRFRASE"/>
</dbReference>
<evidence type="ECO:0000256" key="5">
    <source>
        <dbReference type="ARBA" id="ARBA00022747"/>
    </source>
</evidence>